<feature type="compositionally biased region" description="Polar residues" evidence="1">
    <location>
        <begin position="308"/>
        <end position="361"/>
    </location>
</feature>
<feature type="region of interest" description="Disordered" evidence="1">
    <location>
        <begin position="213"/>
        <end position="361"/>
    </location>
</feature>
<evidence type="ECO:0000256" key="1">
    <source>
        <dbReference type="SAM" id="MobiDB-lite"/>
    </source>
</evidence>
<dbReference type="Proteomes" id="UP000250140">
    <property type="component" value="Unassembled WGS sequence"/>
</dbReference>
<dbReference type="OrthoDB" id="3783585at2759"/>
<accession>A0A8E2ENF6</accession>
<name>A0A8E2ENF6_9PEZI</name>
<gene>
    <name evidence="2" type="ORF">AOQ84DRAFT_369674</name>
</gene>
<feature type="compositionally biased region" description="Polar residues" evidence="1">
    <location>
        <begin position="223"/>
        <end position="240"/>
    </location>
</feature>
<keyword evidence="3" id="KW-1185">Reference proteome</keyword>
<organism evidence="2 3">
    <name type="scientific">Glonium stellatum</name>
    <dbReference type="NCBI Taxonomy" id="574774"/>
    <lineage>
        <taxon>Eukaryota</taxon>
        <taxon>Fungi</taxon>
        <taxon>Dikarya</taxon>
        <taxon>Ascomycota</taxon>
        <taxon>Pezizomycotina</taxon>
        <taxon>Dothideomycetes</taxon>
        <taxon>Pleosporomycetidae</taxon>
        <taxon>Gloniales</taxon>
        <taxon>Gloniaceae</taxon>
        <taxon>Glonium</taxon>
    </lineage>
</organism>
<sequence>MPSLSQSVACFGDKNESRPHWMSSKSLSQRNVWIGYMDRLDKPFKNSASYSDLIKRFNNFETPFPPFKEGRCGQEKYAVCHGCYQTTQGGGRVLAVQELAVGKSHKVHVLPLHDGKDTLFCILGAVATRQKLVKYCFWKVDGEFDNEVMLLGATYTKQKFGIRAALRLATGSFSSPCQSPSKGSPLQGNTWISDGFVSSGDKILTEVFLDPTTAHSNNEEGNDSNNFGDLSRSMTRSLRSAQKKREEVTAFHQDSLQSEKGTTRDIHASKAPKKRSTQGKEKNKGIKRPRTVIHPPSDRMPPRKCGVNSETRATSKSPNSAQTGQLLPSEQTNNPDITNSSAGSNSHITSTQEANVEQTRVHLTQSWNPVELSEDQTRRIRFTWLVADEDGERRINLDLIDCHSLHDLFEQLAEEVQDDKPARDIFNNTRKWWMTFQTTVGGEKKMVNMSRGKEGAFNDLKEQIAKAPFWTERPTGGFMVELRPHQKS</sequence>
<evidence type="ECO:0000313" key="2">
    <source>
        <dbReference type="EMBL" id="OCL01957.1"/>
    </source>
</evidence>
<dbReference type="EMBL" id="KV751028">
    <property type="protein sequence ID" value="OCL01957.1"/>
    <property type="molecule type" value="Genomic_DNA"/>
</dbReference>
<protein>
    <submittedName>
        <fullName evidence="2">Uncharacterized protein</fullName>
    </submittedName>
</protein>
<evidence type="ECO:0000313" key="3">
    <source>
        <dbReference type="Proteomes" id="UP000250140"/>
    </source>
</evidence>
<proteinExistence type="predicted"/>
<dbReference type="AlphaFoldDB" id="A0A8E2ENF6"/>
<reference evidence="2 3" key="1">
    <citation type="journal article" date="2016" name="Nat. Commun.">
        <title>Ectomycorrhizal ecology is imprinted in the genome of the dominant symbiotic fungus Cenococcum geophilum.</title>
        <authorList>
            <consortium name="DOE Joint Genome Institute"/>
            <person name="Peter M."/>
            <person name="Kohler A."/>
            <person name="Ohm R.A."/>
            <person name="Kuo A."/>
            <person name="Krutzmann J."/>
            <person name="Morin E."/>
            <person name="Arend M."/>
            <person name="Barry K.W."/>
            <person name="Binder M."/>
            <person name="Choi C."/>
            <person name="Clum A."/>
            <person name="Copeland A."/>
            <person name="Grisel N."/>
            <person name="Haridas S."/>
            <person name="Kipfer T."/>
            <person name="LaButti K."/>
            <person name="Lindquist E."/>
            <person name="Lipzen A."/>
            <person name="Maire R."/>
            <person name="Meier B."/>
            <person name="Mihaltcheva S."/>
            <person name="Molinier V."/>
            <person name="Murat C."/>
            <person name="Poggeler S."/>
            <person name="Quandt C.A."/>
            <person name="Sperisen C."/>
            <person name="Tritt A."/>
            <person name="Tisserant E."/>
            <person name="Crous P.W."/>
            <person name="Henrissat B."/>
            <person name="Nehls U."/>
            <person name="Egli S."/>
            <person name="Spatafora J.W."/>
            <person name="Grigoriev I.V."/>
            <person name="Martin F.M."/>
        </authorList>
    </citation>
    <scope>NUCLEOTIDE SEQUENCE [LARGE SCALE GENOMIC DNA]</scope>
    <source>
        <strain evidence="2 3">CBS 207.34</strain>
    </source>
</reference>